<dbReference type="InterPro" id="IPR027304">
    <property type="entry name" value="Trigger_fact/SurA_dom_sf"/>
</dbReference>
<comment type="subcellular location">
    <subcellularLocation>
        <location evidence="1">Cell inner membrane</location>
        <topology evidence="1">Single-pass type II membrane protein</topology>
        <orientation evidence="1">Periplasmic side</orientation>
    </subcellularLocation>
</comment>
<comment type="caution">
    <text evidence="15">The sequence shown here is derived from an EMBL/GenBank/DDBJ whole genome shotgun (WGS) entry which is preliminary data.</text>
</comment>
<dbReference type="RefSeq" id="WP_025057115.1">
    <property type="nucleotide sequence ID" value="NZ_JACIFU010000002.1"/>
</dbReference>
<keyword evidence="6" id="KW-1133">Transmembrane helix</keyword>
<evidence type="ECO:0000313" key="16">
    <source>
        <dbReference type="Proteomes" id="UP000565745"/>
    </source>
</evidence>
<evidence type="ECO:0000256" key="3">
    <source>
        <dbReference type="ARBA" id="ARBA00022475"/>
    </source>
</evidence>
<evidence type="ECO:0000256" key="13">
    <source>
        <dbReference type="ARBA" id="ARBA00042775"/>
    </source>
</evidence>
<keyword evidence="5" id="KW-0812">Transmembrane</keyword>
<evidence type="ECO:0000256" key="7">
    <source>
        <dbReference type="ARBA" id="ARBA00023136"/>
    </source>
</evidence>
<evidence type="ECO:0000256" key="9">
    <source>
        <dbReference type="ARBA" id="ARBA00030642"/>
    </source>
</evidence>
<dbReference type="Proteomes" id="UP000565745">
    <property type="component" value="Unassembled WGS sequence"/>
</dbReference>
<keyword evidence="3" id="KW-1003">Cell membrane</keyword>
<dbReference type="InterPro" id="IPR000297">
    <property type="entry name" value="PPIase_PpiC"/>
</dbReference>
<evidence type="ECO:0000313" key="15">
    <source>
        <dbReference type="EMBL" id="MBB4174072.1"/>
    </source>
</evidence>
<organism evidence="15 16">
    <name type="scientific">Sulfitobacter noctilucicola</name>
    <dbReference type="NCBI Taxonomy" id="1342301"/>
    <lineage>
        <taxon>Bacteria</taxon>
        <taxon>Pseudomonadati</taxon>
        <taxon>Pseudomonadota</taxon>
        <taxon>Alphaproteobacteria</taxon>
        <taxon>Rhodobacterales</taxon>
        <taxon>Roseobacteraceae</taxon>
        <taxon>Sulfitobacter</taxon>
    </lineage>
</organism>
<keyword evidence="8" id="KW-0143">Chaperone</keyword>
<evidence type="ECO:0000256" key="6">
    <source>
        <dbReference type="ARBA" id="ARBA00022989"/>
    </source>
</evidence>
<dbReference type="Pfam" id="PF13145">
    <property type="entry name" value="Rotamase_2"/>
    <property type="match status" value="1"/>
</dbReference>
<dbReference type="Pfam" id="PF13624">
    <property type="entry name" value="SurA_N_3"/>
    <property type="match status" value="1"/>
</dbReference>
<reference evidence="15 16" key="1">
    <citation type="submission" date="2020-08" db="EMBL/GenBank/DDBJ databases">
        <title>Genomic Encyclopedia of Type Strains, Phase IV (KMG-IV): sequencing the most valuable type-strain genomes for metagenomic binning, comparative biology and taxonomic classification.</title>
        <authorList>
            <person name="Goeker M."/>
        </authorList>
    </citation>
    <scope>NUCLEOTIDE SEQUENCE [LARGE SCALE GENOMIC DNA]</scope>
    <source>
        <strain evidence="15 16">DSM 101015</strain>
    </source>
</reference>
<evidence type="ECO:0000256" key="2">
    <source>
        <dbReference type="ARBA" id="ARBA00018370"/>
    </source>
</evidence>
<accession>A0A7W6M8G2</accession>
<comment type="similarity">
    <text evidence="11">Belongs to the PpiD chaperone family.</text>
</comment>
<dbReference type="Gene3D" id="3.10.50.40">
    <property type="match status" value="1"/>
</dbReference>
<evidence type="ECO:0000256" key="11">
    <source>
        <dbReference type="ARBA" id="ARBA00038408"/>
    </source>
</evidence>
<evidence type="ECO:0000256" key="10">
    <source>
        <dbReference type="ARBA" id="ARBA00031484"/>
    </source>
</evidence>
<sequence length="613" mass="66614">MAKRSGLGKSAMWVLMGLLILGLGGFGAVNLSGNIRTIGSVGTKSIPVDAYARQLQNEIRAIEQQTGQQLPFAQAQQIGLDRAVLQRLVRNRALDHENGVLGLSIGDEALREEILQISSFQGVNGEFDREGYRFALEQGGVTEAEFETSLREEAARTLLQGAILGGVRMPDAYAETLVNYVTEERSFTWSVLGEDALTTPLAGPSEDALQRYYDENTDDFMLPATKMITYTLLTPETLSDDVVVPEEELRAEYDARANTYNQPERRLVERLVFPDQETAEQAAAALEVDGTTFRALVEERGLDLADIDLGDVSRLELDAAGEAVFNAEVGTVVGPQASPLGPALFRVNGVLPAQSTSFEDAREELREELSLNRAVRAVEARAADLDDQLAGGATLEQLANETEMTLGSIAWTPETTEGIAAYVDFREAAQELNSGDFPKIEQLEDGSIFAMRLDEELAERPIPFEDAQEQVSAAWRSTQLVDALTAQATTLADSLSGDASFEAAGLDAIIETDLTRNAFVSDTPEGFMNEVFDMEVGDVTVLPNEDSVVILRLDAITPAGVDEDNAALLSQLSGQIDQALAQDLFTIYSDDVVRRAEPQIDQQALQAVHVNFP</sequence>
<dbReference type="PANTHER" id="PTHR47529">
    <property type="entry name" value="PEPTIDYL-PROLYL CIS-TRANS ISOMERASE D"/>
    <property type="match status" value="1"/>
</dbReference>
<evidence type="ECO:0000256" key="12">
    <source>
        <dbReference type="ARBA" id="ARBA00040743"/>
    </source>
</evidence>
<dbReference type="OrthoDB" id="9768393at2"/>
<dbReference type="PANTHER" id="PTHR47529:SF1">
    <property type="entry name" value="PERIPLASMIC CHAPERONE PPID"/>
    <property type="match status" value="1"/>
</dbReference>
<dbReference type="EMBL" id="JACIFU010000002">
    <property type="protein sequence ID" value="MBB4174072.1"/>
    <property type="molecule type" value="Genomic_DNA"/>
</dbReference>
<keyword evidence="16" id="KW-1185">Reference proteome</keyword>
<keyword evidence="7" id="KW-0472">Membrane</keyword>
<dbReference type="SUPFAM" id="SSF109998">
    <property type="entry name" value="Triger factor/SurA peptide-binding domain-like"/>
    <property type="match status" value="1"/>
</dbReference>
<gene>
    <name evidence="15" type="ORF">GGR93_001845</name>
</gene>
<evidence type="ECO:0000259" key="14">
    <source>
        <dbReference type="Pfam" id="PF13145"/>
    </source>
</evidence>
<feature type="domain" description="PpiC" evidence="14">
    <location>
        <begin position="244"/>
        <end position="363"/>
    </location>
</feature>
<evidence type="ECO:0000256" key="8">
    <source>
        <dbReference type="ARBA" id="ARBA00023186"/>
    </source>
</evidence>
<dbReference type="GO" id="GO:0003755">
    <property type="term" value="F:peptidyl-prolyl cis-trans isomerase activity"/>
    <property type="evidence" value="ECO:0007669"/>
    <property type="project" value="InterPro"/>
</dbReference>
<dbReference type="SUPFAM" id="SSF54534">
    <property type="entry name" value="FKBP-like"/>
    <property type="match status" value="1"/>
</dbReference>
<dbReference type="GO" id="GO:0005886">
    <property type="term" value="C:plasma membrane"/>
    <property type="evidence" value="ECO:0007669"/>
    <property type="project" value="UniProtKB-SubCell"/>
</dbReference>
<evidence type="ECO:0000256" key="4">
    <source>
        <dbReference type="ARBA" id="ARBA00022519"/>
    </source>
</evidence>
<keyword evidence="15" id="KW-0413">Isomerase</keyword>
<dbReference type="InterPro" id="IPR046357">
    <property type="entry name" value="PPIase_dom_sf"/>
</dbReference>
<dbReference type="Gene3D" id="1.10.4030.10">
    <property type="entry name" value="Porin chaperone SurA, peptide-binding domain"/>
    <property type="match status" value="1"/>
</dbReference>
<proteinExistence type="inferred from homology"/>
<keyword evidence="4" id="KW-0997">Cell inner membrane</keyword>
<dbReference type="AlphaFoldDB" id="A0A7W6M8G2"/>
<protein>
    <recommendedName>
        <fullName evidence="2">Parvulin-like PPIase</fullName>
    </recommendedName>
    <alternativeName>
        <fullName evidence="9">Peptidyl-prolyl cis-trans isomerase plp</fullName>
    </alternativeName>
    <alternativeName>
        <fullName evidence="12">Periplasmic chaperone PpiD</fullName>
    </alternativeName>
    <alternativeName>
        <fullName evidence="13">Periplasmic folding chaperone</fullName>
    </alternativeName>
    <alternativeName>
        <fullName evidence="10">Rotamase plp</fullName>
    </alternativeName>
</protein>
<evidence type="ECO:0000256" key="5">
    <source>
        <dbReference type="ARBA" id="ARBA00022692"/>
    </source>
</evidence>
<dbReference type="InterPro" id="IPR052029">
    <property type="entry name" value="PpiD_chaperone"/>
</dbReference>
<name>A0A7W6M8G2_9RHOB</name>
<evidence type="ECO:0000256" key="1">
    <source>
        <dbReference type="ARBA" id="ARBA00004382"/>
    </source>
</evidence>